<dbReference type="EMBL" id="CP021056">
    <property type="protein sequence ID" value="QXE24639.1"/>
    <property type="molecule type" value="Genomic_DNA"/>
</dbReference>
<dbReference type="InterPro" id="IPR014947">
    <property type="entry name" value="DUF1818"/>
</dbReference>
<dbReference type="AlphaFoldDB" id="A0A975T9R7"/>
<evidence type="ECO:0008006" key="3">
    <source>
        <dbReference type="Google" id="ProtNLM"/>
    </source>
</evidence>
<proteinExistence type="predicted"/>
<organism evidence="1 2">
    <name type="scientific">Richelia sinica FACHB-800</name>
    <dbReference type="NCBI Taxonomy" id="1357546"/>
    <lineage>
        <taxon>Bacteria</taxon>
        <taxon>Bacillati</taxon>
        <taxon>Cyanobacteriota</taxon>
        <taxon>Cyanophyceae</taxon>
        <taxon>Nostocales</taxon>
        <taxon>Nostocaceae</taxon>
        <taxon>Richelia</taxon>
    </lineage>
</organism>
<dbReference type="GO" id="GO:0003677">
    <property type="term" value="F:DNA binding"/>
    <property type="evidence" value="ECO:0007669"/>
    <property type="project" value="InterPro"/>
</dbReference>
<evidence type="ECO:0000313" key="2">
    <source>
        <dbReference type="Proteomes" id="UP000683511"/>
    </source>
</evidence>
<dbReference type="GO" id="GO:0006355">
    <property type="term" value="P:regulation of DNA-templated transcription"/>
    <property type="evidence" value="ECO:0007669"/>
    <property type="project" value="InterPro"/>
</dbReference>
<dbReference type="SUPFAM" id="SSF54447">
    <property type="entry name" value="ssDNA-binding transcriptional regulator domain"/>
    <property type="match status" value="1"/>
</dbReference>
<name>A0A975T9R7_9NOST</name>
<sequence length="134" mass="15229">MGQFPNQKLQFESMERLIKSGAGWRIGWNASAPIYQGLIGTDDWAVELTEPELNDFCRLLHQLADTMKSLESELMDEEKIACEAESDLLWMEVEGYPHAYSLRFILNSQRCGEGKWQPEAVPGLIQASASLKFF</sequence>
<protein>
    <recommendedName>
        <fullName evidence="3">DUF1818 family protein</fullName>
    </recommendedName>
</protein>
<dbReference type="KEGG" id="rsin:B6N60_03346"/>
<dbReference type="Proteomes" id="UP000683511">
    <property type="component" value="Chromosome"/>
</dbReference>
<dbReference type="Pfam" id="PF08848">
    <property type="entry name" value="DUF1818"/>
    <property type="match status" value="1"/>
</dbReference>
<keyword evidence="2" id="KW-1185">Reference proteome</keyword>
<dbReference type="InterPro" id="IPR009044">
    <property type="entry name" value="ssDNA-bd_transcriptional_reg"/>
</dbReference>
<reference evidence="1" key="1">
    <citation type="submission" date="2017-04" db="EMBL/GenBank/DDBJ databases">
        <title>Genome deletions in a multicellular cyanobacterial endosymbiont for morphological adaptation in marine diatoms.</title>
        <authorList>
            <person name="Wang Y."/>
            <person name="Gao H."/>
            <person name="Li R."/>
            <person name="Xu X."/>
        </authorList>
    </citation>
    <scope>NUCLEOTIDE SEQUENCE</scope>
    <source>
        <strain evidence="1">FACHB 800</strain>
    </source>
</reference>
<accession>A0A975T9R7</accession>
<dbReference type="Gene3D" id="2.30.31.10">
    <property type="entry name" value="Transcriptional Coactivator Pc4, Chain A"/>
    <property type="match status" value="1"/>
</dbReference>
<evidence type="ECO:0000313" key="1">
    <source>
        <dbReference type="EMBL" id="QXE24639.1"/>
    </source>
</evidence>
<gene>
    <name evidence="1" type="ORF">B6N60_03346</name>
</gene>